<dbReference type="Gene3D" id="3.90.550.10">
    <property type="entry name" value="Spore Coat Polysaccharide Biosynthesis Protein SpsA, Chain A"/>
    <property type="match status" value="1"/>
</dbReference>
<dbReference type="InterPro" id="IPR029044">
    <property type="entry name" value="Nucleotide-diphossugar_trans"/>
</dbReference>
<dbReference type="RefSeq" id="WP_382379877.1">
    <property type="nucleotide sequence ID" value="NZ_JBHMEZ010000001.1"/>
</dbReference>
<organism evidence="2 3">
    <name type="scientific">Formosa undariae</name>
    <dbReference type="NCBI Taxonomy" id="1325436"/>
    <lineage>
        <taxon>Bacteria</taxon>
        <taxon>Pseudomonadati</taxon>
        <taxon>Bacteroidota</taxon>
        <taxon>Flavobacteriia</taxon>
        <taxon>Flavobacteriales</taxon>
        <taxon>Flavobacteriaceae</taxon>
        <taxon>Formosa</taxon>
    </lineage>
</organism>
<name>A0ABV5EW95_9FLAO</name>
<gene>
    <name evidence="2" type="ORF">ACFFVB_00010</name>
</gene>
<dbReference type="Pfam" id="PF00535">
    <property type="entry name" value="Glycos_transf_2"/>
    <property type="match status" value="1"/>
</dbReference>
<reference evidence="2 3" key="1">
    <citation type="submission" date="2024-09" db="EMBL/GenBank/DDBJ databases">
        <authorList>
            <person name="Sun Q."/>
            <person name="Mori K."/>
        </authorList>
    </citation>
    <scope>NUCLEOTIDE SEQUENCE [LARGE SCALE GENOMIC DNA]</scope>
    <source>
        <strain evidence="2 3">CECT 8286</strain>
    </source>
</reference>
<dbReference type="PANTHER" id="PTHR33604">
    <property type="entry name" value="OSJNBA0004B13.7 PROTEIN"/>
    <property type="match status" value="1"/>
</dbReference>
<comment type="caution">
    <text evidence="2">The sequence shown here is derived from an EMBL/GenBank/DDBJ whole genome shotgun (WGS) entry which is preliminary data.</text>
</comment>
<evidence type="ECO:0000259" key="1">
    <source>
        <dbReference type="Pfam" id="PF00535"/>
    </source>
</evidence>
<dbReference type="InterPro" id="IPR001173">
    <property type="entry name" value="Glyco_trans_2-like"/>
</dbReference>
<proteinExistence type="predicted"/>
<dbReference type="CDD" id="cd00761">
    <property type="entry name" value="Glyco_tranf_GTA_type"/>
    <property type="match status" value="1"/>
</dbReference>
<keyword evidence="2" id="KW-0328">Glycosyltransferase</keyword>
<evidence type="ECO:0000313" key="3">
    <source>
        <dbReference type="Proteomes" id="UP001589605"/>
    </source>
</evidence>
<dbReference type="SUPFAM" id="SSF53448">
    <property type="entry name" value="Nucleotide-diphospho-sugar transferases"/>
    <property type="match status" value="1"/>
</dbReference>
<protein>
    <submittedName>
        <fullName evidence="2">Glycosyltransferase</fullName>
        <ecNumber evidence="2">2.4.-.-</ecNumber>
    </submittedName>
</protein>
<keyword evidence="3" id="KW-1185">Reference proteome</keyword>
<dbReference type="EC" id="2.4.-.-" evidence="2"/>
<feature type="domain" description="Glycosyltransferase 2-like" evidence="1">
    <location>
        <begin position="8"/>
        <end position="125"/>
    </location>
</feature>
<keyword evidence="2" id="KW-0808">Transferase</keyword>
<accession>A0ABV5EW95</accession>
<dbReference type="Proteomes" id="UP001589605">
    <property type="component" value="Unassembled WGS sequence"/>
</dbReference>
<dbReference type="PANTHER" id="PTHR33604:SF3">
    <property type="entry name" value="OSJNBA0004B13.7 PROTEIN"/>
    <property type="match status" value="1"/>
</dbReference>
<evidence type="ECO:0000313" key="2">
    <source>
        <dbReference type="EMBL" id="MFB9051448.1"/>
    </source>
</evidence>
<sequence length="403" mass="47104">MSYRSIVIVIATYNRPESLNRLLKSIENANYPKSYKIDLIVSCDYSGVFDCENVANDFSWKFGEKKVIAHKNNLGLRKHILYCGDLVKDYDGIIMLEDDLWVAPNFFKFIIEADQFYKGDERIGQISLYTNQIDEYSNSRFVPLDQAADVFFMQVPSSWGQYWTKEQWLAFKDCYERGDLKIDKNSLLPEDVLHIWPESSWKKYFYNYLVKKDLFVVYPNKALSTNFGEAGTHYFQKHLHNQAVLDNSNGKYKFVTLEASNSVYDYNLEYHKDNSNYVLSQSLQGYDVEFDLNGTKNLNKINSEYLISSKTCLKPIKQFGYDLIPKELNITYNLEGDFYTLAKTSDFSSEIPKDKIMKRNIQFVPQAITTEIGSLLKSRYENSNSFKLGNKIISFFRFFSFKK</sequence>
<dbReference type="GO" id="GO:0016757">
    <property type="term" value="F:glycosyltransferase activity"/>
    <property type="evidence" value="ECO:0007669"/>
    <property type="project" value="UniProtKB-KW"/>
</dbReference>
<dbReference type="EMBL" id="JBHMEZ010000001">
    <property type="protein sequence ID" value="MFB9051448.1"/>
    <property type="molecule type" value="Genomic_DNA"/>
</dbReference>